<dbReference type="PANTHER" id="PTHR33221:SF5">
    <property type="entry name" value="HTH-TYPE TRANSCRIPTIONAL REGULATOR ISCR"/>
    <property type="match status" value="1"/>
</dbReference>
<gene>
    <name evidence="2" type="ORF">GTO89_02145</name>
</gene>
<dbReference type="InterPro" id="IPR000944">
    <property type="entry name" value="Tscrpt_reg_Rrf2"/>
</dbReference>
<dbReference type="InterPro" id="IPR036388">
    <property type="entry name" value="WH-like_DNA-bd_sf"/>
</dbReference>
<dbReference type="SUPFAM" id="SSF46785">
    <property type="entry name" value="Winged helix' DNA-binding domain"/>
    <property type="match status" value="1"/>
</dbReference>
<accession>A0A845L5E6</accession>
<dbReference type="PANTHER" id="PTHR33221">
    <property type="entry name" value="WINGED HELIX-TURN-HELIX TRANSCRIPTIONAL REGULATOR, RRF2 FAMILY"/>
    <property type="match status" value="1"/>
</dbReference>
<sequence length="193" mass="21720">MACHFCRFFWHISSERLIRFINSDGGDGALGTAGRGRDIMRISKKTDYALRTLFTLLENREAGPVSIRELAKRNNIPKRFLEHIMLELKANGWVDSVPGKNGGYCLAVQPEELTIGQVVRYFDGVLAPVGCVSVAEYKKCSQEDICYFRPLMGNIRDCMADLLHRATLQKVYQGFSGDYRKVRLNGHEGGEGI</sequence>
<proteinExistence type="predicted"/>
<name>A0A845L5E6_HELGE</name>
<reference evidence="2 3" key="1">
    <citation type="submission" date="2020-01" db="EMBL/GenBank/DDBJ databases">
        <title>Whole genome sequence of Heliobacterium gestii DSM 11169.</title>
        <authorList>
            <person name="Kyndt J.A."/>
            <person name="Meyer T.E."/>
        </authorList>
    </citation>
    <scope>NUCLEOTIDE SEQUENCE [LARGE SCALE GENOMIC DNA]</scope>
    <source>
        <strain evidence="2 3">DSM 11169</strain>
    </source>
</reference>
<dbReference type="PROSITE" id="PS51197">
    <property type="entry name" value="HTH_RRF2_2"/>
    <property type="match status" value="1"/>
</dbReference>
<keyword evidence="3" id="KW-1185">Reference proteome</keyword>
<comment type="caution">
    <text evidence="2">The sequence shown here is derived from an EMBL/GenBank/DDBJ whole genome shotgun (WGS) entry which is preliminary data.</text>
</comment>
<protein>
    <submittedName>
        <fullName evidence="2">Rrf2 family transcriptional regulator</fullName>
    </submittedName>
</protein>
<dbReference type="OrthoDB" id="9808360at2"/>
<evidence type="ECO:0000256" key="1">
    <source>
        <dbReference type="ARBA" id="ARBA00023125"/>
    </source>
</evidence>
<dbReference type="InterPro" id="IPR036390">
    <property type="entry name" value="WH_DNA-bd_sf"/>
</dbReference>
<dbReference type="EMBL" id="WXEX01000002">
    <property type="protein sequence ID" value="MZP41832.1"/>
    <property type="molecule type" value="Genomic_DNA"/>
</dbReference>
<dbReference type="Pfam" id="PF02082">
    <property type="entry name" value="Rrf2"/>
    <property type="match status" value="1"/>
</dbReference>
<dbReference type="Proteomes" id="UP000471031">
    <property type="component" value="Unassembled WGS sequence"/>
</dbReference>
<dbReference type="GO" id="GO:0005829">
    <property type="term" value="C:cytosol"/>
    <property type="evidence" value="ECO:0007669"/>
    <property type="project" value="TreeGrafter"/>
</dbReference>
<keyword evidence="1" id="KW-0238">DNA-binding</keyword>
<dbReference type="GO" id="GO:0003700">
    <property type="term" value="F:DNA-binding transcription factor activity"/>
    <property type="evidence" value="ECO:0007669"/>
    <property type="project" value="TreeGrafter"/>
</dbReference>
<evidence type="ECO:0000313" key="3">
    <source>
        <dbReference type="Proteomes" id="UP000471031"/>
    </source>
</evidence>
<organism evidence="2 3">
    <name type="scientific">Heliomicrobium gestii</name>
    <name type="common">Heliobacterium gestii</name>
    <dbReference type="NCBI Taxonomy" id="2699"/>
    <lineage>
        <taxon>Bacteria</taxon>
        <taxon>Bacillati</taxon>
        <taxon>Bacillota</taxon>
        <taxon>Clostridia</taxon>
        <taxon>Eubacteriales</taxon>
        <taxon>Heliobacteriaceae</taxon>
        <taxon>Heliomicrobium</taxon>
    </lineage>
</organism>
<dbReference type="GO" id="GO:0003677">
    <property type="term" value="F:DNA binding"/>
    <property type="evidence" value="ECO:0007669"/>
    <property type="project" value="UniProtKB-KW"/>
</dbReference>
<dbReference type="AlphaFoldDB" id="A0A845L5E6"/>
<evidence type="ECO:0000313" key="2">
    <source>
        <dbReference type="EMBL" id="MZP41832.1"/>
    </source>
</evidence>
<dbReference type="NCBIfam" id="TIGR00738">
    <property type="entry name" value="rrf2_super"/>
    <property type="match status" value="1"/>
</dbReference>
<dbReference type="Gene3D" id="1.10.10.10">
    <property type="entry name" value="Winged helix-like DNA-binding domain superfamily/Winged helix DNA-binding domain"/>
    <property type="match status" value="1"/>
</dbReference>